<dbReference type="Proteomes" id="UP000182725">
    <property type="component" value="Unassembled WGS sequence"/>
</dbReference>
<evidence type="ECO:0000313" key="1">
    <source>
        <dbReference type="EMBL" id="SEE21111.1"/>
    </source>
</evidence>
<sequence length="92" mass="9868">MSIQAPTGYAKVKEGSDLWAGPESTDRGWIVTPAWNSATGKHFLEVWTPKDNRLTPSGARRLAQVLLATADDVEAASMGAENTRVRGPETDG</sequence>
<reference evidence="1 2" key="1">
    <citation type="submission" date="2016-10" db="EMBL/GenBank/DDBJ databases">
        <authorList>
            <person name="de Groot N.N."/>
        </authorList>
    </citation>
    <scope>NUCLEOTIDE SEQUENCE [LARGE SCALE GENOMIC DNA]</scope>
    <source>
        <strain evidence="1 2">DSM 22274</strain>
    </source>
</reference>
<gene>
    <name evidence="1" type="ORF">SAMN04489740_0890</name>
</gene>
<proteinExistence type="predicted"/>
<protein>
    <submittedName>
        <fullName evidence="1">Uncharacterized protein</fullName>
    </submittedName>
</protein>
<dbReference type="RefSeq" id="WP_074710751.1">
    <property type="nucleotide sequence ID" value="NZ_FNTV01000001.1"/>
</dbReference>
<organism evidence="1 2">
    <name type="scientific">Arthrobacter alpinus</name>
    <dbReference type="NCBI Taxonomy" id="656366"/>
    <lineage>
        <taxon>Bacteria</taxon>
        <taxon>Bacillati</taxon>
        <taxon>Actinomycetota</taxon>
        <taxon>Actinomycetes</taxon>
        <taxon>Micrococcales</taxon>
        <taxon>Micrococcaceae</taxon>
        <taxon>Arthrobacter</taxon>
    </lineage>
</organism>
<accession>A0A1H5H048</accession>
<evidence type="ECO:0000313" key="2">
    <source>
        <dbReference type="Proteomes" id="UP000182725"/>
    </source>
</evidence>
<dbReference type="AlphaFoldDB" id="A0A1H5H048"/>
<dbReference type="EMBL" id="FNTV01000001">
    <property type="protein sequence ID" value="SEE21111.1"/>
    <property type="molecule type" value="Genomic_DNA"/>
</dbReference>
<name>A0A1H5H048_9MICC</name>